<organism evidence="6 7">
    <name type="scientific">Phormidesmis priestleyi Ana</name>
    <dbReference type="NCBI Taxonomy" id="1666911"/>
    <lineage>
        <taxon>Bacteria</taxon>
        <taxon>Bacillati</taxon>
        <taxon>Cyanobacteriota</taxon>
        <taxon>Cyanophyceae</taxon>
        <taxon>Leptolyngbyales</taxon>
        <taxon>Leptolyngbyaceae</taxon>
        <taxon>Phormidesmis</taxon>
    </lineage>
</organism>
<dbReference type="SUPFAM" id="SSF53383">
    <property type="entry name" value="PLP-dependent transferases"/>
    <property type="match status" value="1"/>
</dbReference>
<evidence type="ECO:0000256" key="4">
    <source>
        <dbReference type="ARBA" id="ARBA00022898"/>
    </source>
</evidence>
<evidence type="ECO:0000313" key="7">
    <source>
        <dbReference type="Proteomes" id="UP000050465"/>
    </source>
</evidence>
<dbReference type="Gene3D" id="3.90.1150.10">
    <property type="entry name" value="Aspartate Aminotransferase, domain 1"/>
    <property type="match status" value="1"/>
</dbReference>
<dbReference type="InterPro" id="IPR015421">
    <property type="entry name" value="PyrdxlP-dep_Trfase_major"/>
</dbReference>
<evidence type="ECO:0000313" key="6">
    <source>
        <dbReference type="EMBL" id="KPQ36650.1"/>
    </source>
</evidence>
<dbReference type="EC" id="2.6.1.18" evidence="6"/>
<reference evidence="6 7" key="1">
    <citation type="submission" date="2015-09" db="EMBL/GenBank/DDBJ databases">
        <title>Identification and resolution of microdiversity through metagenomic sequencing of parallel consortia.</title>
        <authorList>
            <person name="Nelson W.C."/>
            <person name="Romine M.F."/>
            <person name="Lindemann S.R."/>
        </authorList>
    </citation>
    <scope>NUCLEOTIDE SEQUENCE [LARGE SCALE GENOMIC DNA]</scope>
    <source>
        <strain evidence="6">Ana</strain>
    </source>
</reference>
<dbReference type="GO" id="GO:0016223">
    <property type="term" value="F:beta-alanine:pyruvate transaminase activity"/>
    <property type="evidence" value="ECO:0007669"/>
    <property type="project" value="UniProtKB-EC"/>
</dbReference>
<dbReference type="STRING" id="1666911.HLUCCA11_05640"/>
<name>A0A0N8KNI7_9CYAN</name>
<dbReference type="InterPro" id="IPR015422">
    <property type="entry name" value="PyrdxlP-dep_Trfase_small"/>
</dbReference>
<keyword evidence="4 5" id="KW-0663">Pyridoxal phosphate</keyword>
<dbReference type="InterPro" id="IPR005814">
    <property type="entry name" value="Aminotrans_3"/>
</dbReference>
<evidence type="ECO:0000256" key="2">
    <source>
        <dbReference type="ARBA" id="ARBA00022576"/>
    </source>
</evidence>
<comment type="caution">
    <text evidence="6">The sequence shown here is derived from an EMBL/GenBank/DDBJ whole genome shotgun (WGS) entry which is preliminary data.</text>
</comment>
<dbReference type="InterPro" id="IPR015424">
    <property type="entry name" value="PyrdxlP-dep_Trfase"/>
</dbReference>
<keyword evidence="3 6" id="KW-0808">Transferase</keyword>
<protein>
    <submittedName>
        <fullName evidence="6">Beta-alanine--pyruvate transaminase</fullName>
        <ecNumber evidence="6">2.6.1.18</ecNumber>
    </submittedName>
</protein>
<evidence type="ECO:0000256" key="3">
    <source>
        <dbReference type="ARBA" id="ARBA00022679"/>
    </source>
</evidence>
<dbReference type="PANTHER" id="PTHR43094">
    <property type="entry name" value="AMINOTRANSFERASE"/>
    <property type="match status" value="1"/>
</dbReference>
<keyword evidence="6" id="KW-0670">Pyruvate</keyword>
<dbReference type="EMBL" id="LJZR01000005">
    <property type="protein sequence ID" value="KPQ36650.1"/>
    <property type="molecule type" value="Genomic_DNA"/>
</dbReference>
<dbReference type="Pfam" id="PF00202">
    <property type="entry name" value="Aminotran_3"/>
    <property type="match status" value="1"/>
</dbReference>
<dbReference type="Gene3D" id="3.40.640.10">
    <property type="entry name" value="Type I PLP-dependent aspartate aminotransferase-like (Major domain)"/>
    <property type="match status" value="1"/>
</dbReference>
<dbReference type="PROSITE" id="PS00600">
    <property type="entry name" value="AA_TRANSFER_CLASS_3"/>
    <property type="match status" value="1"/>
</dbReference>
<dbReference type="PANTHER" id="PTHR43094:SF1">
    <property type="entry name" value="AMINOTRANSFERASE CLASS-III"/>
    <property type="match status" value="1"/>
</dbReference>
<gene>
    <name evidence="6" type="ORF">HLUCCA11_05640</name>
</gene>
<dbReference type="GO" id="GO:0030170">
    <property type="term" value="F:pyridoxal phosphate binding"/>
    <property type="evidence" value="ECO:0007669"/>
    <property type="project" value="InterPro"/>
</dbReference>
<dbReference type="Proteomes" id="UP000050465">
    <property type="component" value="Unassembled WGS sequence"/>
</dbReference>
<dbReference type="InterPro" id="IPR049704">
    <property type="entry name" value="Aminotrans_3_PPA_site"/>
</dbReference>
<dbReference type="NCBIfam" id="NF005812">
    <property type="entry name" value="PRK07678.1"/>
    <property type="match status" value="1"/>
</dbReference>
<evidence type="ECO:0000256" key="5">
    <source>
        <dbReference type="RuleBase" id="RU003560"/>
    </source>
</evidence>
<accession>A0A0N8KNI7</accession>
<dbReference type="PATRIC" id="fig|1666911.3.peg.3335"/>
<sequence>MIVRLDEKQLSQKNIASTDSEDGVVEDLATMDTQSLWHAMVQHKPFAQQPPKCMVKASGCMVTDSQGVEYFDGVSGLWCVNVGYGRQELAEVAYEQMLNLAYSPLTMSHEPGIRLAHKLTELLGYEGKVFFSTSGSEANETAFKIARQYHAQTAPVGAGSRYKFISRYRGYHGTTMGALSATAQAERKSKYGPLVPGFLHVSPPYAYRFDDGQPEAAYTASLLRELEMTICYEGADSIAGIIVEPVISGGGVIVPPDGYLQGVREICDRTGILLIFDEVVNGFGRTGKMFGHQHWGVEPDIITFAKGLTSGYMPLSATVVKQHIFAAFLDEPGTDSHFRHISTYGGTPVGTAVGLRNIEIIERENLVDRAAEMGEYLQGKLQPLLDHPNVGDVRGKGLLLGIELVEDKVSKTPLNDAAVVSLVKHCIEQQVMIGRNTNTIPGFTNVLIICPPLVITRPEADRLANTLYQAVSALTTR</sequence>
<proteinExistence type="inferred from homology"/>
<dbReference type="AlphaFoldDB" id="A0A0N8KNI7"/>
<keyword evidence="2 6" id="KW-0032">Aminotransferase</keyword>
<dbReference type="FunFam" id="3.40.640.10:FF:000014">
    <property type="entry name" value="Adenosylmethionine-8-amino-7-oxononanoate aminotransferase, probable"/>
    <property type="match status" value="1"/>
</dbReference>
<comment type="similarity">
    <text evidence="1 5">Belongs to the class-III pyridoxal-phosphate-dependent aminotransferase family.</text>
</comment>
<evidence type="ECO:0000256" key="1">
    <source>
        <dbReference type="ARBA" id="ARBA00008954"/>
    </source>
</evidence>
<dbReference type="CDD" id="cd00610">
    <property type="entry name" value="OAT_like"/>
    <property type="match status" value="1"/>
</dbReference>